<dbReference type="Gene3D" id="6.10.340.10">
    <property type="match status" value="1"/>
</dbReference>
<dbReference type="EC" id="2.7.13.3" evidence="3"/>
<dbReference type="SMART" id="SM00304">
    <property type="entry name" value="HAMP"/>
    <property type="match status" value="1"/>
</dbReference>
<sequence length="607" mass="70012">MRPQRQTSPLFFYKLKRQLSRLSIKRKIIITYILLILLPCAGIGSFFYGSYIRIIEEKSVKDTMQLNTQLNKTIDQYMMDADGITKLFMNNDQITEVLLKFPRDSDNAPDLFERRKIDAFITEAFRTKPNIQGVFVVTPNNIMFNQQKYGALKENYVEYVQDWRETLDKSGQDFILLPSHQPDILTYRHDLPHVVSFIRNLKDYNGISLGLICINLETKLLQDTLQDVKYTLRSEMIIGDSQGNLVYPSQDLLTERETFFYGGIMEKTGDAENGYLNVLVDKTDYFVSYSHSSFTNWRLIHIIPYHELLAESEKVKNKAILLFGLFFLLFLLGVIFFSRYLTKPLVVLSRSMRQADAGNLKVQVKVHTEDEVGALGESFNAMIRNLDRTIRENYELRILKMEAELSALQDQLNPHFLYNTLDMIGMTAVMNGDYQASEMMSMLGEMLRYTVHNDQWIVPAKAEIDYIRNYVKLQSHRLNDVEFVFELAEATLAHKILKLSIQPLIENCIVHGFRGGRKGVVSIHSILHKDRISFVIEDNGIGMNTQELETVRKRLHESRSEDRSSGIGLYKTNKRIKMAFGEPYGIQIRSTQGKGTTVEVTFPLNGS</sequence>
<dbReference type="PRINTS" id="PR00344">
    <property type="entry name" value="BCTRLSENSOR"/>
</dbReference>
<dbReference type="CDD" id="cd18773">
    <property type="entry name" value="PDC1_HK_sensor"/>
    <property type="match status" value="1"/>
</dbReference>
<accession>A0A7Z2VM97</accession>
<evidence type="ECO:0000256" key="10">
    <source>
        <dbReference type="ARBA" id="ARBA00022840"/>
    </source>
</evidence>
<evidence type="ECO:0000259" key="16">
    <source>
        <dbReference type="PROSITE" id="PS50885"/>
    </source>
</evidence>
<evidence type="ECO:0000256" key="3">
    <source>
        <dbReference type="ARBA" id="ARBA00012438"/>
    </source>
</evidence>
<dbReference type="CDD" id="cd06225">
    <property type="entry name" value="HAMP"/>
    <property type="match status" value="1"/>
</dbReference>
<dbReference type="Pfam" id="PF06580">
    <property type="entry name" value="His_kinase"/>
    <property type="match status" value="1"/>
</dbReference>
<dbReference type="GO" id="GO:0005886">
    <property type="term" value="C:plasma membrane"/>
    <property type="evidence" value="ECO:0007669"/>
    <property type="project" value="UniProtKB-SubCell"/>
</dbReference>
<feature type="domain" description="Histidine kinase" evidence="15">
    <location>
        <begin position="497"/>
        <end position="606"/>
    </location>
</feature>
<evidence type="ECO:0000256" key="6">
    <source>
        <dbReference type="ARBA" id="ARBA00022679"/>
    </source>
</evidence>
<dbReference type="GO" id="GO:0005524">
    <property type="term" value="F:ATP binding"/>
    <property type="evidence" value="ECO:0007669"/>
    <property type="project" value="UniProtKB-KW"/>
</dbReference>
<keyword evidence="5" id="KW-0597">Phosphoprotein</keyword>
<evidence type="ECO:0000259" key="15">
    <source>
        <dbReference type="PROSITE" id="PS50109"/>
    </source>
</evidence>
<comment type="subcellular location">
    <subcellularLocation>
        <location evidence="2">Cell membrane</location>
        <topology evidence="2">Multi-pass membrane protein</topology>
    </subcellularLocation>
</comment>
<evidence type="ECO:0000256" key="1">
    <source>
        <dbReference type="ARBA" id="ARBA00000085"/>
    </source>
</evidence>
<proteinExistence type="predicted"/>
<keyword evidence="12" id="KW-0902">Two-component regulatory system</keyword>
<keyword evidence="7 14" id="KW-0812">Transmembrane</keyword>
<feature type="transmembrane region" description="Helical" evidence="14">
    <location>
        <begin position="319"/>
        <end position="342"/>
    </location>
</feature>
<reference evidence="17 18" key="1">
    <citation type="submission" date="2020-04" db="EMBL/GenBank/DDBJ databases">
        <title>Genome sequencing of novel species.</title>
        <authorList>
            <person name="Heo J."/>
            <person name="Kim S.-J."/>
            <person name="Kim J.-S."/>
            <person name="Hong S.-B."/>
            <person name="Kwon S.-W."/>
        </authorList>
    </citation>
    <scope>NUCLEOTIDE SEQUENCE [LARGE SCALE GENOMIC DNA]</scope>
    <source>
        <strain evidence="17 18">MFER-1</strain>
    </source>
</reference>
<dbReference type="InterPro" id="IPR050640">
    <property type="entry name" value="Bact_2-comp_sensor_kinase"/>
</dbReference>
<keyword evidence="13 14" id="KW-0472">Membrane</keyword>
<protein>
    <recommendedName>
        <fullName evidence="3">histidine kinase</fullName>
        <ecNumber evidence="3">2.7.13.3</ecNumber>
    </recommendedName>
</protein>
<dbReference type="PROSITE" id="PS50109">
    <property type="entry name" value="HIS_KIN"/>
    <property type="match status" value="1"/>
</dbReference>
<evidence type="ECO:0000256" key="2">
    <source>
        <dbReference type="ARBA" id="ARBA00004651"/>
    </source>
</evidence>
<dbReference type="Proteomes" id="UP000502248">
    <property type="component" value="Chromosome"/>
</dbReference>
<dbReference type="PANTHER" id="PTHR34220:SF11">
    <property type="entry name" value="SENSOR PROTEIN KINASE HPTS"/>
    <property type="match status" value="1"/>
</dbReference>
<evidence type="ECO:0000313" key="17">
    <source>
        <dbReference type="EMBL" id="QJD85659.1"/>
    </source>
</evidence>
<dbReference type="SUPFAM" id="SSF55874">
    <property type="entry name" value="ATPase domain of HSP90 chaperone/DNA topoisomerase II/histidine kinase"/>
    <property type="match status" value="1"/>
</dbReference>
<dbReference type="KEGG" id="cheb:HH215_22385"/>
<dbReference type="Pfam" id="PF02518">
    <property type="entry name" value="HATPase_c"/>
    <property type="match status" value="1"/>
</dbReference>
<organism evidence="17 18">
    <name type="scientific">Cohnella herbarum</name>
    <dbReference type="NCBI Taxonomy" id="2728023"/>
    <lineage>
        <taxon>Bacteria</taxon>
        <taxon>Bacillati</taxon>
        <taxon>Bacillota</taxon>
        <taxon>Bacilli</taxon>
        <taxon>Bacillales</taxon>
        <taxon>Paenibacillaceae</taxon>
        <taxon>Cohnella</taxon>
    </lineage>
</organism>
<evidence type="ECO:0000256" key="7">
    <source>
        <dbReference type="ARBA" id="ARBA00022692"/>
    </source>
</evidence>
<dbReference type="SMART" id="SM00387">
    <property type="entry name" value="HATPase_c"/>
    <property type="match status" value="1"/>
</dbReference>
<dbReference type="EMBL" id="CP051680">
    <property type="protein sequence ID" value="QJD85659.1"/>
    <property type="molecule type" value="Genomic_DNA"/>
</dbReference>
<dbReference type="InterPro" id="IPR004358">
    <property type="entry name" value="Sig_transdc_His_kin-like_C"/>
</dbReference>
<dbReference type="InterPro" id="IPR003660">
    <property type="entry name" value="HAMP_dom"/>
</dbReference>
<evidence type="ECO:0000256" key="12">
    <source>
        <dbReference type="ARBA" id="ARBA00023012"/>
    </source>
</evidence>
<dbReference type="InterPro" id="IPR010559">
    <property type="entry name" value="Sig_transdc_His_kin_internal"/>
</dbReference>
<comment type="catalytic activity">
    <reaction evidence="1">
        <text>ATP + protein L-histidine = ADP + protein N-phospho-L-histidine.</text>
        <dbReference type="EC" id="2.7.13.3"/>
    </reaction>
</comment>
<feature type="domain" description="HAMP" evidence="16">
    <location>
        <begin position="339"/>
        <end position="391"/>
    </location>
</feature>
<dbReference type="Gene3D" id="3.30.565.10">
    <property type="entry name" value="Histidine kinase-like ATPase, C-terminal domain"/>
    <property type="match status" value="1"/>
</dbReference>
<dbReference type="InterPro" id="IPR036890">
    <property type="entry name" value="HATPase_C_sf"/>
</dbReference>
<dbReference type="InterPro" id="IPR033479">
    <property type="entry name" value="dCache_1"/>
</dbReference>
<evidence type="ECO:0000256" key="14">
    <source>
        <dbReference type="SAM" id="Phobius"/>
    </source>
</evidence>
<evidence type="ECO:0000256" key="8">
    <source>
        <dbReference type="ARBA" id="ARBA00022741"/>
    </source>
</evidence>
<keyword evidence="8" id="KW-0547">Nucleotide-binding</keyword>
<dbReference type="Gene3D" id="3.30.450.20">
    <property type="entry name" value="PAS domain"/>
    <property type="match status" value="2"/>
</dbReference>
<evidence type="ECO:0000256" key="11">
    <source>
        <dbReference type="ARBA" id="ARBA00022989"/>
    </source>
</evidence>
<keyword evidence="11 14" id="KW-1133">Transmembrane helix</keyword>
<dbReference type="Pfam" id="PF02743">
    <property type="entry name" value="dCache_1"/>
    <property type="match status" value="1"/>
</dbReference>
<feature type="transmembrane region" description="Helical" evidence="14">
    <location>
        <begin position="29"/>
        <end position="51"/>
    </location>
</feature>
<keyword evidence="18" id="KW-1185">Reference proteome</keyword>
<evidence type="ECO:0000256" key="9">
    <source>
        <dbReference type="ARBA" id="ARBA00022777"/>
    </source>
</evidence>
<keyword evidence="10" id="KW-0067">ATP-binding</keyword>
<keyword evidence="9 17" id="KW-0418">Kinase</keyword>
<dbReference type="InterPro" id="IPR003594">
    <property type="entry name" value="HATPase_dom"/>
</dbReference>
<dbReference type="PROSITE" id="PS50885">
    <property type="entry name" value="HAMP"/>
    <property type="match status" value="1"/>
</dbReference>
<keyword evidence="4" id="KW-1003">Cell membrane</keyword>
<evidence type="ECO:0000313" key="18">
    <source>
        <dbReference type="Proteomes" id="UP000502248"/>
    </source>
</evidence>
<dbReference type="Pfam" id="PF00672">
    <property type="entry name" value="HAMP"/>
    <property type="match status" value="1"/>
</dbReference>
<evidence type="ECO:0000256" key="13">
    <source>
        <dbReference type="ARBA" id="ARBA00023136"/>
    </source>
</evidence>
<dbReference type="AlphaFoldDB" id="A0A7Z2VM97"/>
<name>A0A7Z2VM97_9BACL</name>
<dbReference type="RefSeq" id="WP_169281919.1">
    <property type="nucleotide sequence ID" value="NZ_CP051680.1"/>
</dbReference>
<evidence type="ECO:0000256" key="4">
    <source>
        <dbReference type="ARBA" id="ARBA00022475"/>
    </source>
</evidence>
<gene>
    <name evidence="17" type="ORF">HH215_22385</name>
</gene>
<keyword evidence="6" id="KW-0808">Transferase</keyword>
<dbReference type="GO" id="GO:0000155">
    <property type="term" value="F:phosphorelay sensor kinase activity"/>
    <property type="evidence" value="ECO:0007669"/>
    <property type="project" value="InterPro"/>
</dbReference>
<evidence type="ECO:0000256" key="5">
    <source>
        <dbReference type="ARBA" id="ARBA00022553"/>
    </source>
</evidence>
<dbReference type="InterPro" id="IPR005467">
    <property type="entry name" value="His_kinase_dom"/>
</dbReference>
<dbReference type="PANTHER" id="PTHR34220">
    <property type="entry name" value="SENSOR HISTIDINE KINASE YPDA"/>
    <property type="match status" value="1"/>
</dbReference>
<dbReference type="SUPFAM" id="SSF158472">
    <property type="entry name" value="HAMP domain-like"/>
    <property type="match status" value="1"/>
</dbReference>